<dbReference type="Gene3D" id="2.60.40.1110">
    <property type="match status" value="1"/>
</dbReference>
<dbReference type="InterPro" id="IPR000387">
    <property type="entry name" value="Tyr_Pase_dom"/>
</dbReference>
<keyword evidence="9" id="KW-1185">Reference proteome</keyword>
<feature type="region of interest" description="Disordered" evidence="4">
    <location>
        <begin position="490"/>
        <end position="566"/>
    </location>
</feature>
<organism evidence="8 9">
    <name type="scientific">Mola mola</name>
    <name type="common">Ocean sunfish</name>
    <name type="synonym">Tetraodon mola</name>
    <dbReference type="NCBI Taxonomy" id="94237"/>
    <lineage>
        <taxon>Eukaryota</taxon>
        <taxon>Metazoa</taxon>
        <taxon>Chordata</taxon>
        <taxon>Craniata</taxon>
        <taxon>Vertebrata</taxon>
        <taxon>Euteleostomi</taxon>
        <taxon>Actinopterygii</taxon>
        <taxon>Neopterygii</taxon>
        <taxon>Teleostei</taxon>
        <taxon>Neoteleostei</taxon>
        <taxon>Acanthomorphata</taxon>
        <taxon>Eupercaria</taxon>
        <taxon>Tetraodontiformes</taxon>
        <taxon>Molidae</taxon>
        <taxon>Mola</taxon>
    </lineage>
</organism>
<dbReference type="Gene3D" id="3.90.190.10">
    <property type="entry name" value="Protein tyrosine phosphatase superfamily"/>
    <property type="match status" value="1"/>
</dbReference>
<feature type="compositionally biased region" description="Polar residues" evidence="4">
    <location>
        <begin position="490"/>
        <end position="503"/>
    </location>
</feature>
<evidence type="ECO:0000256" key="1">
    <source>
        <dbReference type="ARBA" id="ARBA00004316"/>
    </source>
</evidence>
<dbReference type="PANTHER" id="PTHR45734:SF5">
    <property type="entry name" value="TENSIN-3"/>
    <property type="match status" value="1"/>
</dbReference>
<dbReference type="Proteomes" id="UP000261620">
    <property type="component" value="Unplaced"/>
</dbReference>
<dbReference type="InterPro" id="IPR029021">
    <property type="entry name" value="Prot-tyrosine_phosphatase-like"/>
</dbReference>
<reference evidence="8" key="2">
    <citation type="submission" date="2025-09" db="UniProtKB">
        <authorList>
            <consortium name="Ensembl"/>
        </authorList>
    </citation>
    <scope>IDENTIFICATION</scope>
</reference>
<reference evidence="8" key="1">
    <citation type="submission" date="2025-08" db="UniProtKB">
        <authorList>
            <consortium name="Ensembl"/>
        </authorList>
    </citation>
    <scope>IDENTIFICATION</scope>
</reference>
<dbReference type="GO" id="GO:0042995">
    <property type="term" value="C:cell projection"/>
    <property type="evidence" value="ECO:0007669"/>
    <property type="project" value="UniProtKB-SubCell"/>
</dbReference>
<dbReference type="Ensembl" id="ENSMMOT00000024664.1">
    <property type="protein sequence ID" value="ENSMMOP00000024256.1"/>
    <property type="gene ID" value="ENSMMOG00000018449.1"/>
</dbReference>
<comment type="similarity">
    <text evidence="2">Belongs to the PTEN phosphatase protein family.</text>
</comment>
<dbReference type="PROSITE" id="PS51182">
    <property type="entry name" value="C2_TENSIN"/>
    <property type="match status" value="1"/>
</dbReference>
<dbReference type="InterPro" id="IPR014020">
    <property type="entry name" value="Tensin_C2-dom"/>
</dbReference>
<evidence type="ECO:0000259" key="5">
    <source>
        <dbReference type="PROSITE" id="PS50056"/>
    </source>
</evidence>
<evidence type="ECO:0000313" key="9">
    <source>
        <dbReference type="Proteomes" id="UP000261620"/>
    </source>
</evidence>
<feature type="domain" description="Tyrosine specific protein phosphatases" evidence="5">
    <location>
        <begin position="103"/>
        <end position="158"/>
    </location>
</feature>
<dbReference type="SUPFAM" id="SSF52799">
    <property type="entry name" value="(Phosphotyrosine protein) phosphatases II"/>
    <property type="match status" value="1"/>
</dbReference>
<feature type="compositionally biased region" description="Low complexity" evidence="4">
    <location>
        <begin position="377"/>
        <end position="391"/>
    </location>
</feature>
<evidence type="ECO:0000259" key="7">
    <source>
        <dbReference type="PROSITE" id="PS51182"/>
    </source>
</evidence>
<sequence>MEEGYELDLTYITERIIAVSFPQGCSEEIYSHNLKDVTRMLKSKHADNYLIINLSEKRHDLSKMNPKTLDMGWPDMHAPPLDKICTICKAMESWLNADPLHVVVIHCRGGKGRIGVVISSFVHFTDISASADQALDRFAMRKYHDDKVSALMTPSQKRYVWILNSLLSGSMKINASPLFLHCIILHGIPNFNPAGVCQPYIKVYQGMQAVYSSGIYRIGPSHTDRVCITLEPAQLLKGDVMIKCYHKGDVASGRELIFRLQFHTGAVQGYNLMFEKEDMEAANKDPRFADYGKVELVFSEGPEKIPGSADRWQNGADVIVDYNTADTLIRWDSYQNICDGEGTVTTYYSISHREATLGRGARTTSATSSPDHSDHALSVSSDSGLSSTSLWADRPTPVVTANATATIKHNQGPSQQEKVQLKRLLSGFGLEDLSLEEMDDQGTRVGIQQIVPAQVHINGDSRPRERETDILDDEVNTGHDLHSVDSLGTLSSSCHKSSQNSLLSDGFGSPGGEEQQSTSHHHPAPTPMEEYERAYTEARKGCLSSRSNSVASTNPSSASMPKQHVYRQGSYSTQSWVRQQQMVAAQQFIYMPEDGNNMEGYPQNKQGNSSPKAGLSTDPQGPARDTVLHKEQATLNNNKRDEEFKSLTMDIDNSIDQLNQLIMDLDPTFVPVSSISCSIKRNGMNGSVPKCSNGHSLRFNEINVATLKNTQTGKLVRQSWVWWWWW</sequence>
<dbReference type="Pfam" id="PF22785">
    <property type="entry name" value="Tc-R-P"/>
    <property type="match status" value="1"/>
</dbReference>
<dbReference type="InterPro" id="IPR035892">
    <property type="entry name" value="C2_domain_sf"/>
</dbReference>
<dbReference type="InterPro" id="IPR029023">
    <property type="entry name" value="Tensin_phosphatase"/>
</dbReference>
<dbReference type="GO" id="GO:0005925">
    <property type="term" value="C:focal adhesion"/>
    <property type="evidence" value="ECO:0007669"/>
    <property type="project" value="TreeGrafter"/>
</dbReference>
<evidence type="ECO:0000256" key="4">
    <source>
        <dbReference type="SAM" id="MobiDB-lite"/>
    </source>
</evidence>
<feature type="domain" description="Phosphatase tensin-type" evidence="6">
    <location>
        <begin position="1"/>
        <end position="170"/>
    </location>
</feature>
<dbReference type="PANTHER" id="PTHR45734">
    <property type="entry name" value="TENSIN"/>
    <property type="match status" value="1"/>
</dbReference>
<keyword evidence="3" id="KW-0966">Cell projection</keyword>
<feature type="compositionally biased region" description="Polar residues" evidence="4">
    <location>
        <begin position="544"/>
        <end position="560"/>
    </location>
</feature>
<dbReference type="SUPFAM" id="SSF49562">
    <property type="entry name" value="C2 domain (Calcium/lipid-binding domain, CaLB)"/>
    <property type="match status" value="1"/>
</dbReference>
<evidence type="ECO:0000259" key="6">
    <source>
        <dbReference type="PROSITE" id="PS51181"/>
    </source>
</evidence>
<proteinExistence type="inferred from homology"/>
<dbReference type="PROSITE" id="PS50056">
    <property type="entry name" value="TYR_PHOSPHATASE_2"/>
    <property type="match status" value="1"/>
</dbReference>
<dbReference type="OMA" id="RITCCKP"/>
<feature type="region of interest" description="Disordered" evidence="4">
    <location>
        <begin position="358"/>
        <end position="391"/>
    </location>
</feature>
<dbReference type="SMART" id="SM01326">
    <property type="entry name" value="PTEN_C2"/>
    <property type="match status" value="1"/>
</dbReference>
<feature type="domain" description="C2 tensin-type" evidence="7">
    <location>
        <begin position="175"/>
        <end position="301"/>
    </location>
</feature>
<dbReference type="STRING" id="94237.ENSMMOP00000024256"/>
<evidence type="ECO:0000256" key="2">
    <source>
        <dbReference type="ARBA" id="ARBA00007881"/>
    </source>
</evidence>
<feature type="compositionally biased region" description="Basic and acidic residues" evidence="4">
    <location>
        <begin position="530"/>
        <end position="540"/>
    </location>
</feature>
<name>A0A3Q3XKI7_MOLML</name>
<dbReference type="AlphaFoldDB" id="A0A3Q3XKI7"/>
<protein>
    <submittedName>
        <fullName evidence="8">Uncharacterized protein</fullName>
    </submittedName>
</protein>
<feature type="region of interest" description="Disordered" evidence="4">
    <location>
        <begin position="594"/>
        <end position="624"/>
    </location>
</feature>
<accession>A0A3Q3XKI7</accession>
<dbReference type="PROSITE" id="PS51181">
    <property type="entry name" value="PPASE_TENSIN"/>
    <property type="match status" value="1"/>
</dbReference>
<dbReference type="InterPro" id="IPR051484">
    <property type="entry name" value="Tensin_PTEN_phosphatase"/>
</dbReference>
<evidence type="ECO:0000313" key="8">
    <source>
        <dbReference type="Ensembl" id="ENSMMOP00000024256.1"/>
    </source>
</evidence>
<dbReference type="InterPro" id="IPR003595">
    <property type="entry name" value="Tyr_Pase_cat"/>
</dbReference>
<dbReference type="Pfam" id="PF10409">
    <property type="entry name" value="PTEN_C2"/>
    <property type="match status" value="1"/>
</dbReference>
<evidence type="ECO:0000256" key="3">
    <source>
        <dbReference type="ARBA" id="ARBA00023273"/>
    </source>
</evidence>
<comment type="subcellular location">
    <subcellularLocation>
        <location evidence="1">Cell projection</location>
    </subcellularLocation>
</comment>
<dbReference type="FunFam" id="3.90.190.10:FF:000010">
    <property type="entry name" value="tensin-1 isoform X2"/>
    <property type="match status" value="1"/>
</dbReference>
<dbReference type="SMART" id="SM00404">
    <property type="entry name" value="PTPc_motif"/>
    <property type="match status" value="1"/>
</dbReference>